<reference evidence="2 3" key="1">
    <citation type="submission" date="2021-03" db="EMBL/GenBank/DDBJ databases">
        <title>Whole genome shotgun sequence of Actinoplanes toevensis NBRC 105298.</title>
        <authorList>
            <person name="Komaki H."/>
            <person name="Tamura T."/>
        </authorList>
    </citation>
    <scope>NUCLEOTIDE SEQUENCE [LARGE SCALE GENOMIC DNA]</scope>
    <source>
        <strain evidence="2 3">NBRC 105298</strain>
    </source>
</reference>
<dbReference type="EMBL" id="BOQN01000046">
    <property type="protein sequence ID" value="GIM91336.1"/>
    <property type="molecule type" value="Genomic_DNA"/>
</dbReference>
<protein>
    <submittedName>
        <fullName evidence="2">Uncharacterized protein</fullName>
    </submittedName>
</protein>
<feature type="compositionally biased region" description="Basic and acidic residues" evidence="1">
    <location>
        <begin position="1"/>
        <end position="26"/>
    </location>
</feature>
<accession>A0A919TAT5</accession>
<dbReference type="Proteomes" id="UP000677082">
    <property type="component" value="Unassembled WGS sequence"/>
</dbReference>
<gene>
    <name evidence="2" type="ORF">Ato02nite_031290</name>
</gene>
<organism evidence="2 3">
    <name type="scientific">Paractinoplanes toevensis</name>
    <dbReference type="NCBI Taxonomy" id="571911"/>
    <lineage>
        <taxon>Bacteria</taxon>
        <taxon>Bacillati</taxon>
        <taxon>Actinomycetota</taxon>
        <taxon>Actinomycetes</taxon>
        <taxon>Micromonosporales</taxon>
        <taxon>Micromonosporaceae</taxon>
        <taxon>Paractinoplanes</taxon>
    </lineage>
</organism>
<name>A0A919TAT5_9ACTN</name>
<dbReference type="AlphaFoldDB" id="A0A919TAT5"/>
<evidence type="ECO:0000256" key="1">
    <source>
        <dbReference type="SAM" id="MobiDB-lite"/>
    </source>
</evidence>
<feature type="region of interest" description="Disordered" evidence="1">
    <location>
        <begin position="1"/>
        <end position="38"/>
    </location>
</feature>
<proteinExistence type="predicted"/>
<evidence type="ECO:0000313" key="2">
    <source>
        <dbReference type="EMBL" id="GIM91336.1"/>
    </source>
</evidence>
<keyword evidence="3" id="KW-1185">Reference proteome</keyword>
<evidence type="ECO:0000313" key="3">
    <source>
        <dbReference type="Proteomes" id="UP000677082"/>
    </source>
</evidence>
<comment type="caution">
    <text evidence="2">The sequence shown here is derived from an EMBL/GenBank/DDBJ whole genome shotgun (WGS) entry which is preliminary data.</text>
</comment>
<sequence>MPGIDQARRDRAPDESRTAGDEHLHEMSLSIDPGPQTRLADVTEPALSQTGDRYRAQVIFKDTQL</sequence>